<dbReference type="Gene3D" id="2.60.120.260">
    <property type="entry name" value="Galactose-binding domain-like"/>
    <property type="match status" value="2"/>
</dbReference>
<evidence type="ECO:0000256" key="1">
    <source>
        <dbReference type="ARBA" id="ARBA00001445"/>
    </source>
</evidence>
<evidence type="ECO:0000259" key="6">
    <source>
        <dbReference type="Pfam" id="PF08531"/>
    </source>
</evidence>
<dbReference type="PANTHER" id="PTHR33307:SF6">
    <property type="entry name" value="ALPHA-RHAMNOSIDASE (EUROFUNG)-RELATED"/>
    <property type="match status" value="1"/>
</dbReference>
<dbReference type="Gene3D" id="2.60.420.10">
    <property type="entry name" value="Maltose phosphorylase, domain 3"/>
    <property type="match status" value="1"/>
</dbReference>
<dbReference type="Gene3D" id="1.50.10.10">
    <property type="match status" value="1"/>
</dbReference>
<protein>
    <recommendedName>
        <fullName evidence="2">alpha-L-rhamnosidase</fullName>
        <ecNumber evidence="2">3.2.1.40</ecNumber>
    </recommendedName>
</protein>
<evidence type="ECO:0000256" key="3">
    <source>
        <dbReference type="ARBA" id="ARBA00022801"/>
    </source>
</evidence>
<keyword evidence="3 9" id="KW-0378">Hydrolase</keyword>
<dbReference type="EMBL" id="JBHTAI010000025">
    <property type="protein sequence ID" value="MFC7152718.1"/>
    <property type="molecule type" value="Genomic_DNA"/>
</dbReference>
<feature type="region of interest" description="Disordered" evidence="4">
    <location>
        <begin position="1"/>
        <end position="36"/>
    </location>
</feature>
<keyword evidence="10" id="KW-1185">Reference proteome</keyword>
<organism evidence="9 10">
    <name type="scientific">Cohnella cellulosilytica</name>
    <dbReference type="NCBI Taxonomy" id="986710"/>
    <lineage>
        <taxon>Bacteria</taxon>
        <taxon>Bacillati</taxon>
        <taxon>Bacillota</taxon>
        <taxon>Bacilli</taxon>
        <taxon>Bacillales</taxon>
        <taxon>Paenibacillaceae</taxon>
        <taxon>Cohnella</taxon>
    </lineage>
</organism>
<dbReference type="Proteomes" id="UP001596378">
    <property type="component" value="Unassembled WGS sequence"/>
</dbReference>
<dbReference type="InterPro" id="IPR016007">
    <property type="entry name" value="Alpha_rhamnosid"/>
</dbReference>
<proteinExistence type="predicted"/>
<evidence type="ECO:0000259" key="7">
    <source>
        <dbReference type="Pfam" id="PF17389"/>
    </source>
</evidence>
<evidence type="ECO:0000313" key="9">
    <source>
        <dbReference type="EMBL" id="MFC7152718.1"/>
    </source>
</evidence>
<sequence length="834" mass="93401">MTGHDGKSGRRRAHETAGNAHGTARSAHKTSGNEHEMAGMAQEMSGNAHEVAGKAHETYGDAHGTVGNTYKTIGNAQEIAWNELDAAWEADWIWRSRRVRVNDFAYFRKEFRVRSPLQRALLFYSAHNTAKVFLNGAKLGGYVSPAPTNPEKRKAYLAYDVTELLEIGPNCLTADAHYLGGGGQNYYDGLPGFRLQLHLVYENGSEEIVKTNSSWHTLKSMPHEPGTLYQQNRRVSAIEAYDARKLDPRWRYAAWREEGAAARAKPARIGREDWPMEAQRVPEGAIAEEIACVKLPLPHGGGAEFAQVFDAGAIVSGWPRLALPGISGATVRLRYSEDLDENGRVKPNVANERSDNYYDEYTMRGDALETWQPDFSYKAFRYVEVTGYPREIAEGELIVCWAYTGMAQVGEFSCSDGHLNELYAACIRTQKNNTLGQTVDCPHREQAQYIADTDLQAEALLYNFDAVDIAAKTLTDFADAQLEDGTFPFVAPINYGNPDFHIQIPEWDLHYATLMWKAYEASGDVGVLKRFYETARRMADYFVGIRDADAGLVPLDKGWHISDWPYPSVEHQGRFLTVQQIKLVIALRTISRAADLIGRGEEGKAYAGYADRLGERIVERLYDRERKRFRDSSESEACHQGVTAIALAAGLVPEGDREQVIASVAEQRWECRTVLSLPLLRVLLDNGREAEAFALLNRREYPGWGHMIAQGSKTMWEGWEDIESHSHAWNGYPARLLQEYVVGIRAEAPGFARTVIRPYMPDSLTFAEGKVWTPLGPIYARWEREGGGVRVRATIPAGMEARLSLRLADGRIAKRGLNEGDNDVLLRTDSERRG</sequence>
<evidence type="ECO:0000256" key="2">
    <source>
        <dbReference type="ARBA" id="ARBA00012652"/>
    </source>
</evidence>
<dbReference type="SUPFAM" id="SSF48208">
    <property type="entry name" value="Six-hairpin glycosidases"/>
    <property type="match status" value="1"/>
</dbReference>
<feature type="domain" description="Bacterial alpha-L-rhamnosidase N-terminal" evidence="6">
    <location>
        <begin position="117"/>
        <end position="257"/>
    </location>
</feature>
<gene>
    <name evidence="9" type="ORF">ACFQMJ_29635</name>
</gene>
<comment type="caution">
    <text evidence="9">The sequence shown here is derived from an EMBL/GenBank/DDBJ whole genome shotgun (WGS) entry which is preliminary data.</text>
</comment>
<comment type="catalytic activity">
    <reaction evidence="1">
        <text>Hydrolysis of terminal non-reducing alpha-L-rhamnose residues in alpha-L-rhamnosides.</text>
        <dbReference type="EC" id="3.2.1.40"/>
    </reaction>
</comment>
<dbReference type="SUPFAM" id="SSF49785">
    <property type="entry name" value="Galactose-binding domain-like"/>
    <property type="match status" value="1"/>
</dbReference>
<feature type="domain" description="Alpha-L-rhamnosidase six-hairpin glycosidase" evidence="7">
    <location>
        <begin position="408"/>
        <end position="741"/>
    </location>
</feature>
<feature type="domain" description="Alpha-L-rhamnosidase concanavalin-like" evidence="5">
    <location>
        <begin position="307"/>
        <end position="397"/>
    </location>
</feature>
<dbReference type="RefSeq" id="WP_378050307.1">
    <property type="nucleotide sequence ID" value="NZ_JBHMDN010000025.1"/>
</dbReference>
<name>A0ABW2FHV4_9BACL</name>
<evidence type="ECO:0000313" key="10">
    <source>
        <dbReference type="Proteomes" id="UP001596378"/>
    </source>
</evidence>
<evidence type="ECO:0000256" key="4">
    <source>
        <dbReference type="SAM" id="MobiDB-lite"/>
    </source>
</evidence>
<evidence type="ECO:0000259" key="8">
    <source>
        <dbReference type="Pfam" id="PF17390"/>
    </source>
</evidence>
<dbReference type="InterPro" id="IPR008979">
    <property type="entry name" value="Galactose-bd-like_sf"/>
</dbReference>
<accession>A0ABW2FHV4</accession>
<dbReference type="Pfam" id="PF08531">
    <property type="entry name" value="Bac_rhamnosid_N"/>
    <property type="match status" value="1"/>
</dbReference>
<reference evidence="10" key="1">
    <citation type="journal article" date="2019" name="Int. J. Syst. Evol. Microbiol.">
        <title>The Global Catalogue of Microorganisms (GCM) 10K type strain sequencing project: providing services to taxonomists for standard genome sequencing and annotation.</title>
        <authorList>
            <consortium name="The Broad Institute Genomics Platform"/>
            <consortium name="The Broad Institute Genome Sequencing Center for Infectious Disease"/>
            <person name="Wu L."/>
            <person name="Ma J."/>
        </authorList>
    </citation>
    <scope>NUCLEOTIDE SEQUENCE [LARGE SCALE GENOMIC DNA]</scope>
    <source>
        <strain evidence="10">KCTC 12907</strain>
    </source>
</reference>
<dbReference type="InterPro" id="IPR035396">
    <property type="entry name" value="Bac_rhamnosid6H"/>
</dbReference>
<dbReference type="Pfam" id="PF17389">
    <property type="entry name" value="Bac_rhamnosid6H"/>
    <property type="match status" value="1"/>
</dbReference>
<dbReference type="InterPro" id="IPR013737">
    <property type="entry name" value="Bac_rhamnosid_N"/>
</dbReference>
<dbReference type="GO" id="GO:0016787">
    <property type="term" value="F:hydrolase activity"/>
    <property type="evidence" value="ECO:0007669"/>
    <property type="project" value="UniProtKB-KW"/>
</dbReference>
<dbReference type="InterPro" id="IPR012341">
    <property type="entry name" value="6hp_glycosidase-like_sf"/>
</dbReference>
<dbReference type="InterPro" id="IPR008902">
    <property type="entry name" value="Rhamnosid_concanavalin"/>
</dbReference>
<dbReference type="Pfam" id="PF17390">
    <property type="entry name" value="Bac_rhamnosid_C"/>
    <property type="match status" value="1"/>
</dbReference>
<dbReference type="EC" id="3.2.1.40" evidence="2"/>
<dbReference type="Pfam" id="PF05592">
    <property type="entry name" value="Bac_rhamnosid"/>
    <property type="match status" value="1"/>
</dbReference>
<dbReference type="PANTHER" id="PTHR33307">
    <property type="entry name" value="ALPHA-RHAMNOSIDASE (EUROFUNG)"/>
    <property type="match status" value="1"/>
</dbReference>
<dbReference type="InterPro" id="IPR008928">
    <property type="entry name" value="6-hairpin_glycosidase_sf"/>
</dbReference>
<feature type="domain" description="Alpha-L-rhamnosidase C-terminal" evidence="8">
    <location>
        <begin position="743"/>
        <end position="811"/>
    </location>
</feature>
<dbReference type="InterPro" id="IPR035398">
    <property type="entry name" value="Bac_rhamnosid_C"/>
</dbReference>
<evidence type="ECO:0000259" key="5">
    <source>
        <dbReference type="Pfam" id="PF05592"/>
    </source>
</evidence>